<dbReference type="InterPro" id="IPR050840">
    <property type="entry name" value="Adaptor_Complx_Large_Subunit"/>
</dbReference>
<dbReference type="InterPro" id="IPR013041">
    <property type="entry name" value="Clathrin_app_Ig-like_sf"/>
</dbReference>
<dbReference type="Gramene" id="CDF37054">
    <property type="protein sequence ID" value="CDF37054"/>
    <property type="gene ID" value="CHC_T00009316001"/>
</dbReference>
<feature type="region of interest" description="Disordered" evidence="10">
    <location>
        <begin position="695"/>
        <end position="770"/>
    </location>
</feature>
<dbReference type="InterPro" id="IPR011989">
    <property type="entry name" value="ARM-like"/>
</dbReference>
<keyword evidence="7 9" id="KW-0472">Membrane</keyword>
<dbReference type="EMBL" id="HG001812">
    <property type="protein sequence ID" value="CDF37054.1"/>
    <property type="molecule type" value="Genomic_DNA"/>
</dbReference>
<dbReference type="Gene3D" id="1.25.10.10">
    <property type="entry name" value="Leucine-rich Repeat Variant"/>
    <property type="match status" value="2"/>
</dbReference>
<dbReference type="InterPro" id="IPR008152">
    <property type="entry name" value="Clathrin_a/b/g-adaptin_app_Ig"/>
</dbReference>
<dbReference type="Proteomes" id="UP000012073">
    <property type="component" value="Unassembled WGS sequence"/>
</dbReference>
<organism evidence="12 13">
    <name type="scientific">Chondrus crispus</name>
    <name type="common">Carrageen Irish moss</name>
    <name type="synonym">Polymorpha crispa</name>
    <dbReference type="NCBI Taxonomy" id="2769"/>
    <lineage>
        <taxon>Eukaryota</taxon>
        <taxon>Rhodophyta</taxon>
        <taxon>Florideophyceae</taxon>
        <taxon>Rhodymeniophycidae</taxon>
        <taxon>Gigartinales</taxon>
        <taxon>Gigartinaceae</taxon>
        <taxon>Chondrus</taxon>
    </lineage>
</organism>
<dbReference type="SMART" id="SM00809">
    <property type="entry name" value="Alpha_adaptinC2"/>
    <property type="match status" value="1"/>
</dbReference>
<evidence type="ECO:0000256" key="6">
    <source>
        <dbReference type="ARBA" id="ARBA00023034"/>
    </source>
</evidence>
<keyword evidence="13" id="KW-1185">Reference proteome</keyword>
<evidence type="ECO:0000256" key="1">
    <source>
        <dbReference type="ARBA" id="ARBA00004156"/>
    </source>
</evidence>
<dbReference type="SUPFAM" id="SSF48371">
    <property type="entry name" value="ARM repeat"/>
    <property type="match status" value="1"/>
</dbReference>
<evidence type="ECO:0000313" key="13">
    <source>
        <dbReference type="Proteomes" id="UP000012073"/>
    </source>
</evidence>
<dbReference type="GO" id="GO:0016192">
    <property type="term" value="P:vesicle-mediated transport"/>
    <property type="evidence" value="ECO:0007669"/>
    <property type="project" value="InterPro"/>
</dbReference>
<dbReference type="InterPro" id="IPR017107">
    <property type="entry name" value="AP1_complex_gsu"/>
</dbReference>
<evidence type="ECO:0000256" key="3">
    <source>
        <dbReference type="ARBA" id="ARBA00006613"/>
    </source>
</evidence>
<dbReference type="RefSeq" id="XP_005716873.1">
    <property type="nucleotide sequence ID" value="XM_005716816.1"/>
</dbReference>
<comment type="subcellular location">
    <subcellularLocation>
        <location evidence="1">Cytoplasmic vesicle membrane</location>
    </subcellularLocation>
    <subcellularLocation>
        <location evidence="2">Golgi apparatus</location>
    </subcellularLocation>
</comment>
<dbReference type="Gene3D" id="2.60.40.1230">
    <property type="match status" value="1"/>
</dbReference>
<proteinExistence type="inferred from homology"/>
<dbReference type="InterPro" id="IPR016024">
    <property type="entry name" value="ARM-type_fold"/>
</dbReference>
<name>R7QG62_CHOCR</name>
<sequence length="923" mass="99046">MTECIKLCASNKYNDKRVAYLGLMILVDETEEILMLMTNCLKQDLHNDELQIVSLALNVLGDIASVEMVRDLLPEIEKHLLSQNPYIRKKAVLASVRAVRKLSQEETTNILHHMPHVLDTSSPAVHISVTALVAALCRQSTTNIVELRSSVAPILLNILREHLLKKGRGSGIETVIGGVRNPFLQVKIIASLRLLFESSPPSDLTEHLSDVLAQVAANTQTKKVAGCAVLYECVRTIVSVQTDPSLRVLAVETCAKFLTHREPTVRYIALQELTTIIDADGIGVLTHVSGLKEKVLGAMREADPTVRKRAVELGYRIADGTNIEEMVEELLAYITKSNSHEAKEDACWKIFMLGDRFGSSDVWKVEKFVRALSSADLSMPEDIITSFIALISANPEVQGHAVLTLFTEALAPKMMGGLHEDVDPFQGSRSSNIVPENDSGSTATSLRKPRLERVALYVLGEHAEVTPSIGLDIPVVLNAFAEKLQASEVTDEPWMNTYKPEYLTENRILGETALTGLVKFAARAVCGASSDMPESNSILALAGPEHGPDKDPLQSLLAITAPPKRKANEDLGLGTDLLAELGLDDNKPKALQAGPSSALVTTPDLLGSSLSGNSGALVSLGPEADESANPIVSRVRQILFERARSTDLEIQQRACEYLMLLNDGSISLLASAMAPMPPLDFESVKERARQRKEMRTAMPKPQAEGQGGLLLDLLGDGGASGEEPLGLPASGGGDFLALPSSQSNANGTDDMTLEDIMGGPSQSVLPGPSQNVGFDLESLGAVPTVSLEAQASASGTGGGSGNAAILSTTIFESGSLHVSAQFYRDDSPKSEEILLELSFANKTDFSMSSFVFLLAVPKYMKLDMRPASASDIAAGGKASQAVVLSNSLQGHKPIQLRYRVEYVNDSTAEHVQEQGIVAGLEAL</sequence>
<dbReference type="GO" id="GO:0030121">
    <property type="term" value="C:AP-1 adaptor complex"/>
    <property type="evidence" value="ECO:0007669"/>
    <property type="project" value="InterPro"/>
</dbReference>
<dbReference type="PIRSF" id="PIRSF037094">
    <property type="entry name" value="AP1_complex_gamma"/>
    <property type="match status" value="1"/>
</dbReference>
<dbReference type="STRING" id="2769.R7QG62"/>
<dbReference type="PROSITE" id="PS50180">
    <property type="entry name" value="GAE"/>
    <property type="match status" value="1"/>
</dbReference>
<evidence type="ECO:0000259" key="11">
    <source>
        <dbReference type="PROSITE" id="PS50180"/>
    </source>
</evidence>
<keyword evidence="5 9" id="KW-0653">Protein transport</keyword>
<dbReference type="GeneID" id="17324586"/>
<protein>
    <recommendedName>
        <fullName evidence="9">AP-1 complex subunit gamma</fullName>
    </recommendedName>
</protein>
<feature type="domain" description="GAE" evidence="11">
    <location>
        <begin position="803"/>
        <end position="921"/>
    </location>
</feature>
<dbReference type="OMA" id="RACEYLM"/>
<accession>R7QG62</accession>
<dbReference type="GO" id="GO:0006886">
    <property type="term" value="P:intracellular protein transport"/>
    <property type="evidence" value="ECO:0007669"/>
    <property type="project" value="UniProtKB-UniRule"/>
</dbReference>
<evidence type="ECO:0000256" key="7">
    <source>
        <dbReference type="ARBA" id="ARBA00023136"/>
    </source>
</evidence>
<feature type="compositionally biased region" description="Polar residues" evidence="10">
    <location>
        <begin position="760"/>
        <end position="770"/>
    </location>
</feature>
<evidence type="ECO:0000256" key="5">
    <source>
        <dbReference type="ARBA" id="ARBA00022927"/>
    </source>
</evidence>
<dbReference type="PhylomeDB" id="R7QG62"/>
<dbReference type="Pfam" id="PF02883">
    <property type="entry name" value="Alpha_adaptinC2"/>
    <property type="match status" value="1"/>
</dbReference>
<dbReference type="AlphaFoldDB" id="R7QG62"/>
<dbReference type="PANTHER" id="PTHR22780">
    <property type="entry name" value="ADAPTIN, ALPHA/GAMMA/EPSILON"/>
    <property type="match status" value="1"/>
</dbReference>
<evidence type="ECO:0000256" key="9">
    <source>
        <dbReference type="PIRNR" id="PIRNR037094"/>
    </source>
</evidence>
<keyword evidence="8 9" id="KW-0968">Cytoplasmic vesicle</keyword>
<keyword evidence="4 9" id="KW-0813">Transport</keyword>
<feature type="compositionally biased region" description="Polar residues" evidence="10">
    <location>
        <begin position="739"/>
        <end position="749"/>
    </location>
</feature>
<keyword evidence="6 9" id="KW-0333">Golgi apparatus</keyword>
<dbReference type="OrthoDB" id="28053at2759"/>
<evidence type="ECO:0000256" key="4">
    <source>
        <dbReference type="ARBA" id="ARBA00022448"/>
    </source>
</evidence>
<comment type="similarity">
    <text evidence="3 9">Belongs to the adaptor complexes large subunit family.</text>
</comment>
<evidence type="ECO:0000256" key="10">
    <source>
        <dbReference type="SAM" id="MobiDB-lite"/>
    </source>
</evidence>
<evidence type="ECO:0000256" key="2">
    <source>
        <dbReference type="ARBA" id="ARBA00004555"/>
    </source>
</evidence>
<reference evidence="13" key="1">
    <citation type="journal article" date="2013" name="Proc. Natl. Acad. Sci. U.S.A.">
        <title>Genome structure and metabolic features in the red seaweed Chondrus crispus shed light on evolution of the Archaeplastida.</title>
        <authorList>
            <person name="Collen J."/>
            <person name="Porcel B."/>
            <person name="Carre W."/>
            <person name="Ball S.G."/>
            <person name="Chaparro C."/>
            <person name="Tonon T."/>
            <person name="Barbeyron T."/>
            <person name="Michel G."/>
            <person name="Noel B."/>
            <person name="Valentin K."/>
            <person name="Elias M."/>
            <person name="Artiguenave F."/>
            <person name="Arun A."/>
            <person name="Aury J.M."/>
            <person name="Barbosa-Neto J.F."/>
            <person name="Bothwell J.H."/>
            <person name="Bouget F.Y."/>
            <person name="Brillet L."/>
            <person name="Cabello-Hurtado F."/>
            <person name="Capella-Gutierrez S."/>
            <person name="Charrier B."/>
            <person name="Cladiere L."/>
            <person name="Cock J.M."/>
            <person name="Coelho S.M."/>
            <person name="Colleoni C."/>
            <person name="Czjzek M."/>
            <person name="Da Silva C."/>
            <person name="Delage L."/>
            <person name="Denoeud F."/>
            <person name="Deschamps P."/>
            <person name="Dittami S.M."/>
            <person name="Gabaldon T."/>
            <person name="Gachon C.M."/>
            <person name="Groisillier A."/>
            <person name="Herve C."/>
            <person name="Jabbari K."/>
            <person name="Katinka M."/>
            <person name="Kloareg B."/>
            <person name="Kowalczyk N."/>
            <person name="Labadie K."/>
            <person name="Leblanc C."/>
            <person name="Lopez P.J."/>
            <person name="McLachlan D.H."/>
            <person name="Meslet-Cladiere L."/>
            <person name="Moustafa A."/>
            <person name="Nehr Z."/>
            <person name="Nyvall Collen P."/>
            <person name="Panaud O."/>
            <person name="Partensky F."/>
            <person name="Poulain J."/>
            <person name="Rensing S.A."/>
            <person name="Rousvoal S."/>
            <person name="Samson G."/>
            <person name="Symeonidi A."/>
            <person name="Weissenbach J."/>
            <person name="Zambounis A."/>
            <person name="Wincker P."/>
            <person name="Boyen C."/>
        </authorList>
    </citation>
    <scope>NUCLEOTIDE SEQUENCE [LARGE SCALE GENOMIC DNA]</scope>
    <source>
        <strain evidence="13">cv. Stackhouse</strain>
    </source>
</reference>
<dbReference type="InterPro" id="IPR002553">
    <property type="entry name" value="Clathrin/coatomer_adapt-like_N"/>
</dbReference>
<gene>
    <name evidence="12" type="ORF">CHC_T00009316001</name>
</gene>
<evidence type="ECO:0000256" key="8">
    <source>
        <dbReference type="ARBA" id="ARBA00023329"/>
    </source>
</evidence>
<evidence type="ECO:0000313" key="12">
    <source>
        <dbReference type="EMBL" id="CDF37054.1"/>
    </source>
</evidence>
<dbReference type="KEGG" id="ccp:CHC_T00009316001"/>
<dbReference type="Pfam" id="PF01602">
    <property type="entry name" value="Adaptin_N"/>
    <property type="match status" value="1"/>
</dbReference>
<dbReference type="InterPro" id="IPR008153">
    <property type="entry name" value="GAE_dom"/>
</dbReference>
<dbReference type="SUPFAM" id="SSF49348">
    <property type="entry name" value="Clathrin adaptor appendage domain"/>
    <property type="match status" value="1"/>
</dbReference>